<dbReference type="InterPro" id="IPR036724">
    <property type="entry name" value="Cobalamin-bd_sf"/>
</dbReference>
<dbReference type="InterPro" id="IPR006158">
    <property type="entry name" value="Cobalamin-bd"/>
</dbReference>
<organism evidence="2 3">
    <name type="scientific">Streptomyces chisholmiae</name>
    <dbReference type="NCBI Taxonomy" id="3075540"/>
    <lineage>
        <taxon>Bacteria</taxon>
        <taxon>Bacillati</taxon>
        <taxon>Actinomycetota</taxon>
        <taxon>Actinomycetes</taxon>
        <taxon>Kitasatosporales</taxon>
        <taxon>Streptomycetaceae</taxon>
        <taxon>Streptomyces</taxon>
    </lineage>
</organism>
<dbReference type="Gene3D" id="3.40.50.280">
    <property type="entry name" value="Cobalamin-binding domain"/>
    <property type="match status" value="1"/>
</dbReference>
<sequence length="173" mass="18323">MNGYDLPSVGPHGTARPRPVVVSSVSSDSHTWNLVYLQLVVQELGHPVVNLGPCVPDELLIGECAELRPSLVVISSVNGNGYQDGRRLITSLRRDPRLATTPVVIGGKLGISGGESQARLDELRAAGFDEVFEEGTGDIDAFRRYLETLPTPHATPATAGTPADAGRVVSWAG</sequence>
<evidence type="ECO:0000313" key="2">
    <source>
        <dbReference type="EMBL" id="MDT0269265.1"/>
    </source>
</evidence>
<reference evidence="3" key="1">
    <citation type="submission" date="2023-07" db="EMBL/GenBank/DDBJ databases">
        <title>30 novel species of actinomycetes from the DSMZ collection.</title>
        <authorList>
            <person name="Nouioui I."/>
        </authorList>
    </citation>
    <scope>NUCLEOTIDE SEQUENCE [LARGE SCALE GENOMIC DNA]</scope>
    <source>
        <strain evidence="3">DSM 44915</strain>
    </source>
</reference>
<evidence type="ECO:0000313" key="3">
    <source>
        <dbReference type="Proteomes" id="UP001183410"/>
    </source>
</evidence>
<proteinExistence type="predicted"/>
<dbReference type="RefSeq" id="WP_311669350.1">
    <property type="nucleotide sequence ID" value="NZ_JAVREO010000015.1"/>
</dbReference>
<gene>
    <name evidence="2" type="ORF">RM844_23550</name>
</gene>
<name>A0ABU2JW86_9ACTN</name>
<keyword evidence="3" id="KW-1185">Reference proteome</keyword>
<protein>
    <submittedName>
        <fullName evidence="2">Cobalamin-dependent protein</fullName>
    </submittedName>
</protein>
<comment type="caution">
    <text evidence="2">The sequence shown here is derived from an EMBL/GenBank/DDBJ whole genome shotgun (WGS) entry which is preliminary data.</text>
</comment>
<dbReference type="Proteomes" id="UP001183410">
    <property type="component" value="Unassembled WGS sequence"/>
</dbReference>
<dbReference type="CDD" id="cd02065">
    <property type="entry name" value="B12-binding_like"/>
    <property type="match status" value="1"/>
</dbReference>
<feature type="domain" description="B12-binding" evidence="1">
    <location>
        <begin position="17"/>
        <end position="153"/>
    </location>
</feature>
<dbReference type="PROSITE" id="PS51332">
    <property type="entry name" value="B12_BINDING"/>
    <property type="match status" value="1"/>
</dbReference>
<accession>A0ABU2JW86</accession>
<dbReference type="Pfam" id="PF02310">
    <property type="entry name" value="B12-binding"/>
    <property type="match status" value="1"/>
</dbReference>
<evidence type="ECO:0000259" key="1">
    <source>
        <dbReference type="PROSITE" id="PS51332"/>
    </source>
</evidence>
<dbReference type="EMBL" id="JAVREO010000015">
    <property type="protein sequence ID" value="MDT0269265.1"/>
    <property type="molecule type" value="Genomic_DNA"/>
</dbReference>
<dbReference type="SUPFAM" id="SSF52242">
    <property type="entry name" value="Cobalamin (vitamin B12)-binding domain"/>
    <property type="match status" value="1"/>
</dbReference>